<dbReference type="KEGG" id="pyc:TQ32_00970"/>
<reference evidence="2" key="1">
    <citation type="submission" date="2015-02" db="EMBL/GenBank/DDBJ databases">
        <title>Pyrococcus kukulkanii sp. nov., a novel hyperthermophilic archaeon isolated from a deep-sea hydrothermal vent at the Guaymas Basin.</title>
        <authorList>
            <person name="Oger P.M."/>
            <person name="Callac N."/>
            <person name="Jebbar M."/>
            <person name="Godfroy A."/>
        </authorList>
    </citation>
    <scope>NUCLEOTIDE SEQUENCE [LARGE SCALE GENOMIC DNA]</scope>
    <source>
        <strain evidence="2">NCB100</strain>
    </source>
</reference>
<protein>
    <submittedName>
        <fullName evidence="1">Uncharacterized protein</fullName>
    </submittedName>
</protein>
<gene>
    <name evidence="1" type="ORF">TQ32_00970</name>
</gene>
<dbReference type="PATRIC" id="fig|1609559.3.peg.203"/>
<evidence type="ECO:0000313" key="1">
    <source>
        <dbReference type="EMBL" id="AMM53224.1"/>
    </source>
</evidence>
<proteinExistence type="predicted"/>
<accession>A0A127B7K3</accession>
<dbReference type="STRING" id="1609559.TQ32_00970"/>
<dbReference type="EMBL" id="CP010835">
    <property type="protein sequence ID" value="AMM53224.1"/>
    <property type="molecule type" value="Genomic_DNA"/>
</dbReference>
<organism evidence="1 2">
    <name type="scientific">Pyrococcus kukulkanii</name>
    <dbReference type="NCBI Taxonomy" id="1609559"/>
    <lineage>
        <taxon>Archaea</taxon>
        <taxon>Methanobacteriati</taxon>
        <taxon>Methanobacteriota</taxon>
        <taxon>Thermococci</taxon>
        <taxon>Thermococcales</taxon>
        <taxon>Thermococcaceae</taxon>
        <taxon>Pyrococcus</taxon>
    </lineage>
</organism>
<reference evidence="1 2" key="2">
    <citation type="journal article" date="2016" name="Int. J. Syst. Evol. Microbiol.">
        <title>Pyrococcus kukulkanii sp. nov., a hyperthermophilic, piezophilic archaeon isolated from a deep-sea hydrothermal vent.</title>
        <authorList>
            <person name="Callac N."/>
            <person name="Oger P."/>
            <person name="Lesongeur F."/>
            <person name="Rattray J.E."/>
            <person name="Vannier P."/>
            <person name="Michoud G."/>
            <person name="Beauverger M."/>
            <person name="Gayet N."/>
            <person name="Rouxel O."/>
            <person name="Jebbar M."/>
            <person name="Godfroy A."/>
        </authorList>
    </citation>
    <scope>NUCLEOTIDE SEQUENCE [LARGE SCALE GENOMIC DNA]</scope>
    <source>
        <strain evidence="1 2">NCB100</strain>
    </source>
</reference>
<dbReference type="Proteomes" id="UP000070587">
    <property type="component" value="Chromosome"/>
</dbReference>
<evidence type="ECO:0000313" key="2">
    <source>
        <dbReference type="Proteomes" id="UP000070587"/>
    </source>
</evidence>
<sequence>MKVRPVSNVIASMECMDSAIPYDGSTTCKVTLVNKEKTSVTISVTSVDFGTVQNAWARSYQWGIKVDPITITLPYNGDKEIDVKIDLRMLAQDFWGSSHYVYKFAEYTSYGIVVHLNNGITVSR</sequence>
<dbReference type="AlphaFoldDB" id="A0A127B7K3"/>
<name>A0A127B7K3_9EURY</name>